<keyword evidence="3" id="KW-1185">Reference proteome</keyword>
<dbReference type="Proteomes" id="UP000564806">
    <property type="component" value="Unassembled WGS sequence"/>
</dbReference>
<sequence>MPKNTQSSSGKDGAGEQPESDFPASLAKPAQRALAGAGYTWLEQLSKFTESELLQLHGMGPKALGQLRTALAEKGLSFVKGS</sequence>
<feature type="region of interest" description="Disordered" evidence="1">
    <location>
        <begin position="1"/>
        <end position="29"/>
    </location>
</feature>
<proteinExistence type="predicted"/>
<organism evidence="2 3">
    <name type="scientific">Paenibacillus agri</name>
    <dbReference type="NCBI Taxonomy" id="2744309"/>
    <lineage>
        <taxon>Bacteria</taxon>
        <taxon>Bacillati</taxon>
        <taxon>Bacillota</taxon>
        <taxon>Bacilli</taxon>
        <taxon>Bacillales</taxon>
        <taxon>Paenibacillaceae</taxon>
        <taxon>Paenibacillus</taxon>
    </lineage>
</organism>
<gene>
    <name evidence="2" type="ORF">HPT30_06815</name>
</gene>
<comment type="caution">
    <text evidence="2">The sequence shown here is derived from an EMBL/GenBank/DDBJ whole genome shotgun (WGS) entry which is preliminary data.</text>
</comment>
<dbReference type="Gene3D" id="1.10.150.20">
    <property type="entry name" value="5' to 3' exonuclease, C-terminal subdomain"/>
    <property type="match status" value="1"/>
</dbReference>
<evidence type="ECO:0000313" key="2">
    <source>
        <dbReference type="EMBL" id="NUU60056.1"/>
    </source>
</evidence>
<reference evidence="2" key="1">
    <citation type="submission" date="2020-06" db="EMBL/GenBank/DDBJ databases">
        <title>Paenibacillus sp. nov., isolated from soil.</title>
        <authorList>
            <person name="Seo Y.L."/>
        </authorList>
    </citation>
    <scope>NUCLEOTIDE SEQUENCE [LARGE SCALE GENOMIC DNA]</scope>
    <source>
        <strain evidence="2">JW14</strain>
    </source>
</reference>
<feature type="compositionally biased region" description="Polar residues" evidence="1">
    <location>
        <begin position="1"/>
        <end position="10"/>
    </location>
</feature>
<dbReference type="AlphaFoldDB" id="A0A850EI47"/>
<evidence type="ECO:0000256" key="1">
    <source>
        <dbReference type="SAM" id="MobiDB-lite"/>
    </source>
</evidence>
<accession>A0A850EI47</accession>
<evidence type="ECO:0000313" key="3">
    <source>
        <dbReference type="Proteomes" id="UP000564806"/>
    </source>
</evidence>
<dbReference type="GO" id="GO:0003677">
    <property type="term" value="F:DNA binding"/>
    <property type="evidence" value="ECO:0007669"/>
    <property type="project" value="UniProtKB-KW"/>
</dbReference>
<keyword evidence="2" id="KW-0238">DNA-binding</keyword>
<dbReference type="RefSeq" id="WP_175370673.1">
    <property type="nucleotide sequence ID" value="NZ_JABWCS010000196.1"/>
</dbReference>
<dbReference type="SUPFAM" id="SSF47789">
    <property type="entry name" value="C-terminal domain of RNA polymerase alpha subunit"/>
    <property type="match status" value="1"/>
</dbReference>
<dbReference type="EMBL" id="JABWCS010000196">
    <property type="protein sequence ID" value="NUU60056.1"/>
    <property type="molecule type" value="Genomic_DNA"/>
</dbReference>
<name>A0A850EI47_9BACL</name>
<protein>
    <submittedName>
        <fullName evidence="2">DNA-binding protein</fullName>
    </submittedName>
</protein>